<feature type="transmembrane region" description="Helical" evidence="8">
    <location>
        <begin position="213"/>
        <end position="232"/>
    </location>
</feature>
<keyword evidence="7 8" id="KW-0472">Membrane</keyword>
<evidence type="ECO:0000256" key="2">
    <source>
        <dbReference type="ARBA" id="ARBA00009773"/>
    </source>
</evidence>
<feature type="transmembrane region" description="Helical" evidence="8">
    <location>
        <begin position="12"/>
        <end position="42"/>
    </location>
</feature>
<dbReference type="PANTHER" id="PTHR21716:SF53">
    <property type="entry name" value="PERMEASE PERM-RELATED"/>
    <property type="match status" value="1"/>
</dbReference>
<evidence type="ECO:0000256" key="5">
    <source>
        <dbReference type="ARBA" id="ARBA00022692"/>
    </source>
</evidence>
<dbReference type="EMBL" id="UOFL01000133">
    <property type="protein sequence ID" value="VAW77675.1"/>
    <property type="molecule type" value="Genomic_DNA"/>
</dbReference>
<keyword evidence="3" id="KW-0813">Transport</keyword>
<evidence type="ECO:0000256" key="6">
    <source>
        <dbReference type="ARBA" id="ARBA00022989"/>
    </source>
</evidence>
<reference evidence="9" key="1">
    <citation type="submission" date="2018-06" db="EMBL/GenBank/DDBJ databases">
        <authorList>
            <person name="Zhirakovskaya E."/>
        </authorList>
    </citation>
    <scope>NUCLEOTIDE SEQUENCE</scope>
</reference>
<feature type="transmembrane region" description="Helical" evidence="8">
    <location>
        <begin position="244"/>
        <end position="266"/>
    </location>
</feature>
<feature type="transmembrane region" description="Helical" evidence="8">
    <location>
        <begin position="143"/>
        <end position="171"/>
    </location>
</feature>
<protein>
    <submittedName>
        <fullName evidence="9">Permease often clustered with de novo purine synthesis</fullName>
    </submittedName>
</protein>
<keyword evidence="5 8" id="KW-0812">Transmembrane</keyword>
<evidence type="ECO:0000256" key="3">
    <source>
        <dbReference type="ARBA" id="ARBA00022448"/>
    </source>
</evidence>
<organism evidence="9">
    <name type="scientific">hydrothermal vent metagenome</name>
    <dbReference type="NCBI Taxonomy" id="652676"/>
    <lineage>
        <taxon>unclassified sequences</taxon>
        <taxon>metagenomes</taxon>
        <taxon>ecological metagenomes</taxon>
    </lineage>
</organism>
<gene>
    <name evidence="9" type="ORF">MNBD_GAMMA12-996</name>
</gene>
<feature type="transmembrane region" description="Helical" evidence="8">
    <location>
        <begin position="62"/>
        <end position="83"/>
    </location>
</feature>
<dbReference type="GO" id="GO:0055085">
    <property type="term" value="P:transmembrane transport"/>
    <property type="evidence" value="ECO:0007669"/>
    <property type="project" value="TreeGrafter"/>
</dbReference>
<feature type="transmembrane region" description="Helical" evidence="8">
    <location>
        <begin position="312"/>
        <end position="341"/>
    </location>
</feature>
<comment type="subcellular location">
    <subcellularLocation>
        <location evidence="1">Cell membrane</location>
        <topology evidence="1">Multi-pass membrane protein</topology>
    </subcellularLocation>
</comment>
<dbReference type="GO" id="GO:0005886">
    <property type="term" value="C:plasma membrane"/>
    <property type="evidence" value="ECO:0007669"/>
    <property type="project" value="UniProtKB-SubCell"/>
</dbReference>
<dbReference type="InterPro" id="IPR002549">
    <property type="entry name" value="AI-2E-like"/>
</dbReference>
<evidence type="ECO:0000256" key="7">
    <source>
        <dbReference type="ARBA" id="ARBA00023136"/>
    </source>
</evidence>
<dbReference type="AlphaFoldDB" id="A0A3B0YA32"/>
<dbReference type="PRINTS" id="PR00173">
    <property type="entry name" value="EDTRNSPORT"/>
</dbReference>
<evidence type="ECO:0000313" key="9">
    <source>
        <dbReference type="EMBL" id="VAW77675.1"/>
    </source>
</evidence>
<keyword evidence="4" id="KW-1003">Cell membrane</keyword>
<dbReference type="PANTHER" id="PTHR21716">
    <property type="entry name" value="TRANSMEMBRANE PROTEIN"/>
    <property type="match status" value="1"/>
</dbReference>
<keyword evidence="6 8" id="KW-1133">Transmembrane helix</keyword>
<proteinExistence type="inferred from homology"/>
<evidence type="ECO:0000256" key="1">
    <source>
        <dbReference type="ARBA" id="ARBA00004651"/>
    </source>
</evidence>
<feature type="transmembrane region" description="Helical" evidence="8">
    <location>
        <begin position="278"/>
        <end position="300"/>
    </location>
</feature>
<name>A0A3B0YA32_9ZZZZ</name>
<evidence type="ECO:0000256" key="8">
    <source>
        <dbReference type="SAM" id="Phobius"/>
    </source>
</evidence>
<dbReference type="Pfam" id="PF01594">
    <property type="entry name" value="AI-2E_transport"/>
    <property type="match status" value="1"/>
</dbReference>
<sequence length="357" mass="39485">MSNITDSQRWFIFASLLVFAIIIYLLSPVFTPFLVSAVLAYLADPLVGKLEHWKFSRLWSAVTVYFFMFTIIIGIFIVLIPLLEAQVIEFIKNFPNYVAKFKQDILAPLALTFGFDNVTVNGDVIKNGLDQHWDKIQTSISRALGLIGTSGAAIISLLMYLVLIPVITFYFMRDWPKLLLRIQAAIPRSQKQIITELSIESDRVLGGFLRGQLIVMLIVGIVYSIGLEIVGLNSSFLIGMTAGLLTFVPYLGFIVGILVACIMMLVQQVQDPNFMSLVYIAIVFGVGQLLETVLLTPILIGDKIGLHPVAIIFAVLAGGQLFGFTGVLLALPVAAVIVVWLRHAYKSYTSSELYQDG</sequence>
<accession>A0A3B0YA32</accession>
<evidence type="ECO:0000256" key="4">
    <source>
        <dbReference type="ARBA" id="ARBA00022475"/>
    </source>
</evidence>
<comment type="similarity">
    <text evidence="2">Belongs to the autoinducer-2 exporter (AI-2E) (TC 2.A.86) family.</text>
</comment>